<proteinExistence type="predicted"/>
<comment type="caution">
    <text evidence="1">The sequence shown here is derived from an EMBL/GenBank/DDBJ whole genome shotgun (WGS) entry which is preliminary data.</text>
</comment>
<evidence type="ECO:0000313" key="1">
    <source>
        <dbReference type="EMBL" id="TNN47830.1"/>
    </source>
</evidence>
<dbReference type="OrthoDB" id="9219244at2759"/>
<reference evidence="1 2" key="1">
    <citation type="submission" date="2019-03" db="EMBL/GenBank/DDBJ databases">
        <title>First draft genome of Liparis tanakae, snailfish: a comprehensive survey of snailfish specific genes.</title>
        <authorList>
            <person name="Kim W."/>
            <person name="Song I."/>
            <person name="Jeong J.-H."/>
            <person name="Kim D."/>
            <person name="Kim S."/>
            <person name="Ryu S."/>
            <person name="Song J.Y."/>
            <person name="Lee S.K."/>
        </authorList>
    </citation>
    <scope>NUCLEOTIDE SEQUENCE [LARGE SCALE GENOMIC DNA]</scope>
    <source>
        <tissue evidence="1">Muscle</tissue>
    </source>
</reference>
<protein>
    <submittedName>
        <fullName evidence="1">Uncharacterized protein</fullName>
    </submittedName>
</protein>
<keyword evidence="2" id="KW-1185">Reference proteome</keyword>
<organism evidence="1 2">
    <name type="scientific">Liparis tanakae</name>
    <name type="common">Tanaka's snailfish</name>
    <dbReference type="NCBI Taxonomy" id="230148"/>
    <lineage>
        <taxon>Eukaryota</taxon>
        <taxon>Metazoa</taxon>
        <taxon>Chordata</taxon>
        <taxon>Craniata</taxon>
        <taxon>Vertebrata</taxon>
        <taxon>Euteleostomi</taxon>
        <taxon>Actinopterygii</taxon>
        <taxon>Neopterygii</taxon>
        <taxon>Teleostei</taxon>
        <taxon>Neoteleostei</taxon>
        <taxon>Acanthomorphata</taxon>
        <taxon>Eupercaria</taxon>
        <taxon>Perciformes</taxon>
        <taxon>Cottioidei</taxon>
        <taxon>Cottales</taxon>
        <taxon>Liparidae</taxon>
        <taxon>Liparis</taxon>
    </lineage>
</organism>
<evidence type="ECO:0000313" key="2">
    <source>
        <dbReference type="Proteomes" id="UP000314294"/>
    </source>
</evidence>
<dbReference type="AlphaFoldDB" id="A0A4Z2G3S7"/>
<dbReference type="EMBL" id="SRLO01000723">
    <property type="protein sequence ID" value="TNN47830.1"/>
    <property type="molecule type" value="Genomic_DNA"/>
</dbReference>
<accession>A0A4Z2G3S7</accession>
<dbReference type="Proteomes" id="UP000314294">
    <property type="component" value="Unassembled WGS sequence"/>
</dbReference>
<gene>
    <name evidence="1" type="ORF">EYF80_041973</name>
</gene>
<name>A0A4Z2G3S7_9TELE</name>
<sequence length="109" mass="11991">MKQLLLNETRDALKSLEPHGSAASAPSPKFPYDRFSAFFLVCTKVSGHLWTPVDTCGHLWTHVDTCGYLWIHVDTCGYLWIPVDTCGLLWTPVDVGWVPCVSSALSGAP</sequence>